<keyword evidence="4 6" id="KW-0472">Membrane</keyword>
<dbReference type="RefSeq" id="WP_051244330.1">
    <property type="nucleotide sequence ID" value="NZ_FNBW01000002.1"/>
</dbReference>
<keyword evidence="9" id="KW-1185">Reference proteome</keyword>
<evidence type="ECO:0000256" key="1">
    <source>
        <dbReference type="ARBA" id="ARBA00022475"/>
    </source>
</evidence>
<proteinExistence type="predicted"/>
<evidence type="ECO:0000313" key="9">
    <source>
        <dbReference type="Proteomes" id="UP000198615"/>
    </source>
</evidence>
<dbReference type="GO" id="GO:0005886">
    <property type="term" value="C:plasma membrane"/>
    <property type="evidence" value="ECO:0007669"/>
    <property type="project" value="InterPro"/>
</dbReference>
<evidence type="ECO:0000256" key="4">
    <source>
        <dbReference type="ARBA" id="ARBA00023136"/>
    </source>
</evidence>
<dbReference type="Pfam" id="PF06305">
    <property type="entry name" value="LapA_dom"/>
    <property type="match status" value="1"/>
</dbReference>
<evidence type="ECO:0000313" key="8">
    <source>
        <dbReference type="EMBL" id="SDF28425.1"/>
    </source>
</evidence>
<keyword evidence="2 6" id="KW-0812">Transmembrane</keyword>
<feature type="domain" description="Lipopolysaccharide assembly protein A" evidence="7">
    <location>
        <begin position="33"/>
        <end position="94"/>
    </location>
</feature>
<dbReference type="Proteomes" id="UP000198615">
    <property type="component" value="Unassembled WGS sequence"/>
</dbReference>
<evidence type="ECO:0000256" key="2">
    <source>
        <dbReference type="ARBA" id="ARBA00022692"/>
    </source>
</evidence>
<keyword evidence="1" id="KW-1003">Cell membrane</keyword>
<reference evidence="8 9" key="1">
    <citation type="submission" date="2016-10" db="EMBL/GenBank/DDBJ databases">
        <authorList>
            <person name="Varghese N."/>
            <person name="Submissions S."/>
        </authorList>
    </citation>
    <scope>NUCLEOTIDE SEQUENCE [LARGE SCALE GENOMIC DNA]</scope>
    <source>
        <strain evidence="8 9">DSM 18839</strain>
    </source>
</reference>
<dbReference type="EMBL" id="FNBW01000002">
    <property type="protein sequence ID" value="SDF28425.1"/>
    <property type="molecule type" value="Genomic_DNA"/>
</dbReference>
<feature type="coiled-coil region" evidence="5">
    <location>
        <begin position="72"/>
        <end position="106"/>
    </location>
</feature>
<gene>
    <name evidence="8" type="ORF">SAMN05660686_00888</name>
</gene>
<name>A0A8G2BHL7_9PROT</name>
<evidence type="ECO:0000256" key="5">
    <source>
        <dbReference type="SAM" id="Coils"/>
    </source>
</evidence>
<comment type="caution">
    <text evidence="8">The sequence shown here is derived from an EMBL/GenBank/DDBJ whole genome shotgun (WGS) entry which is preliminary data.</text>
</comment>
<dbReference type="AlphaFoldDB" id="A0A8G2BHL7"/>
<keyword evidence="5" id="KW-0175">Coiled coil</keyword>
<accession>A0A8G2BHL7</accession>
<evidence type="ECO:0000256" key="3">
    <source>
        <dbReference type="ARBA" id="ARBA00022989"/>
    </source>
</evidence>
<feature type="transmembrane region" description="Helical" evidence="6">
    <location>
        <begin position="49"/>
        <end position="71"/>
    </location>
</feature>
<sequence>MGHRNWATALISFCIKLPITVVVVLFAVSNWKPVSMELWPLPGALDAPLSLIFLLAVVAGFILGAVIAWSGELGHKMRANRAEKRAEDLERELAVMRIREEEIRAQVPASPKRPALVDKRAS</sequence>
<evidence type="ECO:0000256" key="6">
    <source>
        <dbReference type="SAM" id="Phobius"/>
    </source>
</evidence>
<organism evidence="8 9">
    <name type="scientific">Thalassobaculum litoreum DSM 18839</name>
    <dbReference type="NCBI Taxonomy" id="1123362"/>
    <lineage>
        <taxon>Bacteria</taxon>
        <taxon>Pseudomonadati</taxon>
        <taxon>Pseudomonadota</taxon>
        <taxon>Alphaproteobacteria</taxon>
        <taxon>Rhodospirillales</taxon>
        <taxon>Thalassobaculaceae</taxon>
        <taxon>Thalassobaculum</taxon>
    </lineage>
</organism>
<dbReference type="InterPro" id="IPR010445">
    <property type="entry name" value="LapA_dom"/>
</dbReference>
<keyword evidence="3 6" id="KW-1133">Transmembrane helix</keyword>
<protein>
    <recommendedName>
        <fullName evidence="7">Lipopolysaccharide assembly protein A domain-containing protein</fullName>
    </recommendedName>
</protein>
<evidence type="ECO:0000259" key="7">
    <source>
        <dbReference type="Pfam" id="PF06305"/>
    </source>
</evidence>
<dbReference type="OrthoDB" id="7357768at2"/>
<feature type="transmembrane region" description="Helical" evidence="6">
    <location>
        <begin position="7"/>
        <end position="29"/>
    </location>
</feature>